<dbReference type="SUPFAM" id="SSF52540">
    <property type="entry name" value="P-loop containing nucleoside triphosphate hydrolases"/>
    <property type="match status" value="1"/>
</dbReference>
<sequence length="1603" mass="185044">MASESHNRDDWFHKSDLEEYCGDTNIDILDQRCLEYGLDLDEKFSTPLNGIDEHKIIYSFSSSEKTADPNMIERCNSEPERYKRCTLDIVSVQEAVCTPLDEDHYPAEKIYISGRSKCGQAFNEDIVVVEIIQNRYGNSQSGWPNRVEGRVIAVVERTRYKDIEHPVFVCNAADMDRRIMFPLCKTVPKINISNRRVIKERKQEEKYLIETYRYNELEGYLMFDKFFKIKPEKIESLIFLVAFLRWDVVYQYPLGAVIGVVEVNSSDNLRITEFQHRIPLRYTRETILAVKDVIEEESRKQESSDVDDTLVFTIDSKNTRVRDDGFSIEDIPNAADTETVTAYRVGVHLADVCRLVQKDDPVDREAMERCRTNYAGMGANPCHMLPEPLSTDKLSLIQGTARHVFSLYFEINKDGEVLKYPEPQNIERRVIKPRTNLCYEEVQNVLLGDEEIDVPGLSTKLKIMFDLATKLRNNRLKKAHFAFPGNALLGLEEDKDIAIHEAHYLVEEFMILTNVAVAKILEAVYPNNIPLLTHTYPDAQQTSSWLGEHNGIADIIMDLQDRDLPVTDEPHIIGLENGIKNEKITIDRRIWNELLDAYAAKDHRRLKRLLRTDDHHPMQSVALQKWRVFQRKAKYSRSLNGTDKLHFGLRVDLYTHATSPIRRYTDLVIQRLLLASIENETYPPYTAPEIDDICDRSNKGKHREERFYEQYRTHVQAAHLKNSNAVKVSAIVVGLPDQTTVELIILGYNLTEEPFHLRFNLLGLCSQPELQRRDGKIRKVFAKWKKPIYDRCRIAFHSRKEIQRNCFTIDPNGNSVFVSYAEWVSLLRASIEDTSTDSEQLRMAFRQTKPLPESIRGDADDHRFYAPDVCSEVKKHEYILKHLCSFQRIFEVGQTLTVQIRETIAFCLQHVADPIPSLSKYTTTPTKKNYKDEGDYLRIWTPILEMEEVTNIIRDEDSPLVKNVPVTFNTKLTGTFTLNARFCKERSHARTTKTRRLGAKNRARYEIGFSLHNCPDIPAIGKYLCTLELLMKSSVHRRAEETIKSLWDATQLAKAIALGRKIPELERYHLHDVESLPRDINEPNVDIPKNNAMQQEAIDAALRLSFSLIQGPPGTGKTFTGIKLIYLFHQLNKMAEGVGRERRQILFCGPSNKSVDLVARWMKERFMNCPKAPRLVRFYSQTYECVDFPVPGRIESARRSLRNAKPDPYLTRNDVVVHHLIRGEGKTYADEINQFDEKFQGRKYDVTFDDVQSYFKIVSEATQEVLQSCDVIFCTTAMAANPKLLKATKGKIYQCIIDESGMCTEPETMVPIIATRATQVVLIGDHKQLQPILQSRAAKELGLVNSLFEKYAGRTTKHLTMLKQQYRMNPWICSFPSKEFYEDKLTTDQTYTAGWLVNRPLKIWKNNSPKNHIPIAFVHVEGKEVALEVSTEEGNEKSKSNQDEAKQTVKIFEHLVKSEKLNVADIRILSQYNAQRQLIHRKITEIKTKRQVIHGKITEEEIAYPDVRVDTVVASQGGESDYVILSTVRSMPRPLIEHRPALGWKLRHLGFITDRHQINVALTRAKKGLFIIGNKHLLRCDKTWENLLNFYENNERVFNDFPL</sequence>
<evidence type="ECO:0000256" key="3">
    <source>
        <dbReference type="ARBA" id="ARBA00022801"/>
    </source>
</evidence>
<evidence type="ECO:0000313" key="8">
    <source>
        <dbReference type="Proteomes" id="UP000242188"/>
    </source>
</evidence>
<dbReference type="CDD" id="cd18808">
    <property type="entry name" value="SF1_C_Upf1"/>
    <property type="match status" value="1"/>
</dbReference>
<dbReference type="Pfam" id="PF13087">
    <property type="entry name" value="AAA_12"/>
    <property type="match status" value="1"/>
</dbReference>
<accession>A0A210PQ46</accession>
<organism evidence="7 8">
    <name type="scientific">Mizuhopecten yessoensis</name>
    <name type="common">Japanese scallop</name>
    <name type="synonym">Patinopecten yessoensis</name>
    <dbReference type="NCBI Taxonomy" id="6573"/>
    <lineage>
        <taxon>Eukaryota</taxon>
        <taxon>Metazoa</taxon>
        <taxon>Spiralia</taxon>
        <taxon>Lophotrochozoa</taxon>
        <taxon>Mollusca</taxon>
        <taxon>Bivalvia</taxon>
        <taxon>Autobranchia</taxon>
        <taxon>Pteriomorphia</taxon>
        <taxon>Pectinida</taxon>
        <taxon>Pectinoidea</taxon>
        <taxon>Pectinidae</taxon>
        <taxon>Mizuhopecten</taxon>
    </lineage>
</organism>
<dbReference type="InterPro" id="IPR027417">
    <property type="entry name" value="P-loop_NTPase"/>
</dbReference>
<dbReference type="OrthoDB" id="6287246at2759"/>
<proteinExistence type="inferred from homology"/>
<dbReference type="Pfam" id="PF00773">
    <property type="entry name" value="RNB"/>
    <property type="match status" value="1"/>
</dbReference>
<dbReference type="GO" id="GO:0004540">
    <property type="term" value="F:RNA nuclease activity"/>
    <property type="evidence" value="ECO:0007669"/>
    <property type="project" value="InterPro"/>
</dbReference>
<evidence type="ECO:0000256" key="4">
    <source>
        <dbReference type="ARBA" id="ARBA00022806"/>
    </source>
</evidence>
<dbReference type="SUPFAM" id="SSF50249">
    <property type="entry name" value="Nucleic acid-binding proteins"/>
    <property type="match status" value="2"/>
</dbReference>
<dbReference type="PANTHER" id="PTHR43788:SF16">
    <property type="entry name" value="HELICASE WITH ZINC FINGER 2"/>
    <property type="match status" value="1"/>
</dbReference>
<dbReference type="SMART" id="SM00955">
    <property type="entry name" value="RNB"/>
    <property type="match status" value="1"/>
</dbReference>
<reference evidence="7 8" key="1">
    <citation type="journal article" date="2017" name="Nat. Ecol. Evol.">
        <title>Scallop genome provides insights into evolution of bilaterian karyotype and development.</title>
        <authorList>
            <person name="Wang S."/>
            <person name="Zhang J."/>
            <person name="Jiao W."/>
            <person name="Li J."/>
            <person name="Xun X."/>
            <person name="Sun Y."/>
            <person name="Guo X."/>
            <person name="Huan P."/>
            <person name="Dong B."/>
            <person name="Zhang L."/>
            <person name="Hu X."/>
            <person name="Sun X."/>
            <person name="Wang J."/>
            <person name="Zhao C."/>
            <person name="Wang Y."/>
            <person name="Wang D."/>
            <person name="Huang X."/>
            <person name="Wang R."/>
            <person name="Lv J."/>
            <person name="Li Y."/>
            <person name="Zhang Z."/>
            <person name="Liu B."/>
            <person name="Lu W."/>
            <person name="Hui Y."/>
            <person name="Liang J."/>
            <person name="Zhou Z."/>
            <person name="Hou R."/>
            <person name="Li X."/>
            <person name="Liu Y."/>
            <person name="Li H."/>
            <person name="Ning X."/>
            <person name="Lin Y."/>
            <person name="Zhao L."/>
            <person name="Xing Q."/>
            <person name="Dou J."/>
            <person name="Li Y."/>
            <person name="Mao J."/>
            <person name="Guo H."/>
            <person name="Dou H."/>
            <person name="Li T."/>
            <person name="Mu C."/>
            <person name="Jiang W."/>
            <person name="Fu Q."/>
            <person name="Fu X."/>
            <person name="Miao Y."/>
            <person name="Liu J."/>
            <person name="Yu Q."/>
            <person name="Li R."/>
            <person name="Liao H."/>
            <person name="Li X."/>
            <person name="Kong Y."/>
            <person name="Jiang Z."/>
            <person name="Chourrout D."/>
            <person name="Li R."/>
            <person name="Bao Z."/>
        </authorList>
    </citation>
    <scope>NUCLEOTIDE SEQUENCE [LARGE SCALE GENOMIC DNA]</scope>
    <source>
        <strain evidence="7 8">PY_sf001</strain>
    </source>
</reference>
<dbReference type="Pfam" id="PF25049">
    <property type="entry name" value="OB_HELZ2"/>
    <property type="match status" value="1"/>
</dbReference>
<dbReference type="InterPro" id="IPR056787">
    <property type="entry name" value="OB_HELZ2"/>
</dbReference>
<dbReference type="InterPro" id="IPR041679">
    <property type="entry name" value="DNA2/NAM7-like_C"/>
</dbReference>
<evidence type="ECO:0000256" key="1">
    <source>
        <dbReference type="ARBA" id="ARBA00007913"/>
    </source>
</evidence>
<dbReference type="GO" id="GO:0043139">
    <property type="term" value="F:5'-3' DNA helicase activity"/>
    <property type="evidence" value="ECO:0007669"/>
    <property type="project" value="TreeGrafter"/>
</dbReference>
<name>A0A210PQ46_MIZYE</name>
<dbReference type="InterPro" id="IPR047187">
    <property type="entry name" value="SF1_C_Upf1"/>
</dbReference>
<evidence type="ECO:0000259" key="6">
    <source>
        <dbReference type="SMART" id="SM00955"/>
    </source>
</evidence>
<evidence type="ECO:0000256" key="5">
    <source>
        <dbReference type="ARBA" id="ARBA00022840"/>
    </source>
</evidence>
<dbReference type="InterPro" id="IPR050534">
    <property type="entry name" value="Coronavir_polyprotein_1ab"/>
</dbReference>
<evidence type="ECO:0000313" key="7">
    <source>
        <dbReference type="EMBL" id="OWF38574.1"/>
    </source>
</evidence>
<dbReference type="InterPro" id="IPR022966">
    <property type="entry name" value="RNase_II/R_CS"/>
</dbReference>
<dbReference type="InterPro" id="IPR041677">
    <property type="entry name" value="DNA2/NAM7_AAA_11"/>
</dbReference>
<dbReference type="Proteomes" id="UP000242188">
    <property type="component" value="Unassembled WGS sequence"/>
</dbReference>
<dbReference type="Pfam" id="PF13086">
    <property type="entry name" value="AAA_11"/>
    <property type="match status" value="1"/>
</dbReference>
<keyword evidence="5" id="KW-0067">ATP-binding</keyword>
<dbReference type="InterPro" id="IPR012340">
    <property type="entry name" value="NA-bd_OB-fold"/>
</dbReference>
<dbReference type="GO" id="GO:0003723">
    <property type="term" value="F:RNA binding"/>
    <property type="evidence" value="ECO:0007669"/>
    <property type="project" value="InterPro"/>
</dbReference>
<dbReference type="GO" id="GO:0016787">
    <property type="term" value="F:hydrolase activity"/>
    <property type="evidence" value="ECO:0007669"/>
    <property type="project" value="UniProtKB-KW"/>
</dbReference>
<dbReference type="PROSITE" id="PS01175">
    <property type="entry name" value="RIBONUCLEASE_II"/>
    <property type="match status" value="1"/>
</dbReference>
<dbReference type="PANTHER" id="PTHR43788">
    <property type="entry name" value="DNA2/NAM7 HELICASE FAMILY MEMBER"/>
    <property type="match status" value="1"/>
</dbReference>
<dbReference type="Gene3D" id="3.40.50.300">
    <property type="entry name" value="P-loop containing nucleotide triphosphate hydrolases"/>
    <property type="match status" value="2"/>
</dbReference>
<feature type="domain" description="RNB" evidence="6">
    <location>
        <begin position="305"/>
        <end position="679"/>
    </location>
</feature>
<gene>
    <name evidence="7" type="ORF">KP79_PYT08952</name>
</gene>
<comment type="similarity">
    <text evidence="1">Belongs to the DNA2/NAM7 helicase family.</text>
</comment>
<keyword evidence="2" id="KW-0547">Nucleotide-binding</keyword>
<keyword evidence="4 7" id="KW-0347">Helicase</keyword>
<comment type="caution">
    <text evidence="7">The sequence shown here is derived from an EMBL/GenBank/DDBJ whole genome shotgun (WGS) entry which is preliminary data.</text>
</comment>
<keyword evidence="3" id="KW-0378">Hydrolase</keyword>
<dbReference type="InterPro" id="IPR001900">
    <property type="entry name" value="RNase_II/R"/>
</dbReference>
<evidence type="ECO:0000256" key="2">
    <source>
        <dbReference type="ARBA" id="ARBA00022741"/>
    </source>
</evidence>
<keyword evidence="8" id="KW-1185">Reference proteome</keyword>
<dbReference type="STRING" id="6573.A0A210PQ46"/>
<protein>
    <submittedName>
        <fullName evidence="7">Helicase with zinc finger domain 2</fullName>
    </submittedName>
</protein>
<dbReference type="GO" id="GO:0005524">
    <property type="term" value="F:ATP binding"/>
    <property type="evidence" value="ECO:0007669"/>
    <property type="project" value="UniProtKB-KW"/>
</dbReference>
<dbReference type="EMBL" id="NEDP02005561">
    <property type="protein sequence ID" value="OWF38574.1"/>
    <property type="molecule type" value="Genomic_DNA"/>
</dbReference>